<organism evidence="3 4">
    <name type="scientific">Basidiobolus ranarum</name>
    <dbReference type="NCBI Taxonomy" id="34480"/>
    <lineage>
        <taxon>Eukaryota</taxon>
        <taxon>Fungi</taxon>
        <taxon>Fungi incertae sedis</taxon>
        <taxon>Zoopagomycota</taxon>
        <taxon>Entomophthoromycotina</taxon>
        <taxon>Basidiobolomycetes</taxon>
        <taxon>Basidiobolales</taxon>
        <taxon>Basidiobolaceae</taxon>
        <taxon>Basidiobolus</taxon>
    </lineage>
</organism>
<dbReference type="PANTHER" id="PTHR13018">
    <property type="entry name" value="PROBABLE MEMBRANE PROTEIN DUF221-RELATED"/>
    <property type="match status" value="1"/>
</dbReference>
<reference evidence="3 4" key="1">
    <citation type="submission" date="2023-04" db="EMBL/GenBank/DDBJ databases">
        <title>Genome of Basidiobolus ranarum AG-B5.</title>
        <authorList>
            <person name="Stajich J.E."/>
            <person name="Carter-House D."/>
            <person name="Gryganskyi A."/>
        </authorList>
    </citation>
    <scope>NUCLEOTIDE SEQUENCE [LARGE SCALE GENOMIC DNA]</scope>
    <source>
        <strain evidence="3 4">AG-B5</strain>
    </source>
</reference>
<keyword evidence="1" id="KW-0812">Transmembrane</keyword>
<dbReference type="EMBL" id="JASJQH010000081">
    <property type="protein sequence ID" value="KAK9767381.1"/>
    <property type="molecule type" value="Genomic_DNA"/>
</dbReference>
<sequence length="144" mass="16455">MKEPNATPLITQLTLATPIFAFCLLFFCLLRNKWKGFYSPKTNWKSLQGSLPTLPPTIFTWIPALYRIEENEIMSSAGLDAVMCLRFWRMGLIAFCFCMLWSCLVLIPISFIAGGGFDEIHKNPFSINSIEDRSNFFIVHTAFT</sequence>
<gene>
    <name evidence="3" type="ORF">K7432_002866</name>
</gene>
<name>A0ABR2X122_9FUNG</name>
<evidence type="ECO:0000259" key="2">
    <source>
        <dbReference type="Pfam" id="PF13967"/>
    </source>
</evidence>
<feature type="transmembrane region" description="Helical" evidence="1">
    <location>
        <begin position="6"/>
        <end position="30"/>
    </location>
</feature>
<feature type="domain" description="CSC1/OSCA1-like N-terminal transmembrane" evidence="2">
    <location>
        <begin position="9"/>
        <end position="143"/>
    </location>
</feature>
<dbReference type="InterPro" id="IPR045122">
    <property type="entry name" value="Csc1-like"/>
</dbReference>
<protein>
    <recommendedName>
        <fullName evidence="2">CSC1/OSCA1-like N-terminal transmembrane domain-containing protein</fullName>
    </recommendedName>
</protein>
<feature type="transmembrane region" description="Helical" evidence="1">
    <location>
        <begin position="92"/>
        <end position="113"/>
    </location>
</feature>
<dbReference type="Proteomes" id="UP001479436">
    <property type="component" value="Unassembled WGS sequence"/>
</dbReference>
<accession>A0ABR2X122</accession>
<dbReference type="Pfam" id="PF13967">
    <property type="entry name" value="RSN1_TM"/>
    <property type="match status" value="1"/>
</dbReference>
<comment type="caution">
    <text evidence="3">The sequence shown here is derived from an EMBL/GenBank/DDBJ whole genome shotgun (WGS) entry which is preliminary data.</text>
</comment>
<dbReference type="InterPro" id="IPR032880">
    <property type="entry name" value="CSC1/OSCA1-like_N"/>
</dbReference>
<evidence type="ECO:0000256" key="1">
    <source>
        <dbReference type="SAM" id="Phobius"/>
    </source>
</evidence>
<evidence type="ECO:0000313" key="4">
    <source>
        <dbReference type="Proteomes" id="UP001479436"/>
    </source>
</evidence>
<keyword evidence="1" id="KW-1133">Transmembrane helix</keyword>
<keyword evidence="1" id="KW-0472">Membrane</keyword>
<proteinExistence type="predicted"/>
<evidence type="ECO:0000313" key="3">
    <source>
        <dbReference type="EMBL" id="KAK9767381.1"/>
    </source>
</evidence>
<keyword evidence="4" id="KW-1185">Reference proteome</keyword>
<dbReference type="PANTHER" id="PTHR13018:SF5">
    <property type="entry name" value="RE44586P"/>
    <property type="match status" value="1"/>
</dbReference>